<proteinExistence type="predicted"/>
<protein>
    <submittedName>
        <fullName evidence="2">Uncharacterized protein</fullName>
    </submittedName>
</protein>
<gene>
    <name evidence="2" type="ORF">SPIL2461_LOCUS17573</name>
</gene>
<accession>A0A812VVU3</accession>
<name>A0A812VVU3_SYMPI</name>
<comment type="caution">
    <text evidence="2">The sequence shown here is derived from an EMBL/GenBank/DDBJ whole genome shotgun (WGS) entry which is preliminary data.</text>
</comment>
<feature type="region of interest" description="Disordered" evidence="1">
    <location>
        <begin position="45"/>
        <end position="89"/>
    </location>
</feature>
<keyword evidence="3" id="KW-1185">Reference proteome</keyword>
<dbReference type="AlphaFoldDB" id="A0A812VVU3"/>
<organism evidence="2 3">
    <name type="scientific">Symbiodinium pilosum</name>
    <name type="common">Dinoflagellate</name>
    <dbReference type="NCBI Taxonomy" id="2952"/>
    <lineage>
        <taxon>Eukaryota</taxon>
        <taxon>Sar</taxon>
        <taxon>Alveolata</taxon>
        <taxon>Dinophyceae</taxon>
        <taxon>Suessiales</taxon>
        <taxon>Symbiodiniaceae</taxon>
        <taxon>Symbiodinium</taxon>
    </lineage>
</organism>
<sequence>MGAGASVQSLPATHVKAATEADVACVVSDLSAEERQKLQKALAMLEGEGSREPKTSPYPSLLGSTRLPQLDAGMSKGGYSKHPNVDMRQ</sequence>
<evidence type="ECO:0000313" key="2">
    <source>
        <dbReference type="EMBL" id="CAE7655016.1"/>
    </source>
</evidence>
<evidence type="ECO:0000256" key="1">
    <source>
        <dbReference type="SAM" id="MobiDB-lite"/>
    </source>
</evidence>
<dbReference type="Proteomes" id="UP000649617">
    <property type="component" value="Unassembled WGS sequence"/>
</dbReference>
<evidence type="ECO:0000313" key="3">
    <source>
        <dbReference type="Proteomes" id="UP000649617"/>
    </source>
</evidence>
<dbReference type="EMBL" id="CAJNIZ010043243">
    <property type="protein sequence ID" value="CAE7655016.1"/>
    <property type="molecule type" value="Genomic_DNA"/>
</dbReference>
<reference evidence="2" key="1">
    <citation type="submission" date="2021-02" db="EMBL/GenBank/DDBJ databases">
        <authorList>
            <person name="Dougan E. K."/>
            <person name="Rhodes N."/>
            <person name="Thang M."/>
            <person name="Chan C."/>
        </authorList>
    </citation>
    <scope>NUCLEOTIDE SEQUENCE</scope>
</reference>